<comment type="caution">
    <text evidence="2">The sequence shown here is derived from an EMBL/GenBank/DDBJ whole genome shotgun (WGS) entry which is preliminary data.</text>
</comment>
<gene>
    <name evidence="2" type="ORF">COCNU_10G009150</name>
</gene>
<name>A0A8K0N8R8_COCNU</name>
<dbReference type="EMBL" id="CM017881">
    <property type="protein sequence ID" value="KAG1362696.1"/>
    <property type="molecule type" value="Genomic_DNA"/>
</dbReference>
<proteinExistence type="predicted"/>
<organism evidence="2 3">
    <name type="scientific">Cocos nucifera</name>
    <name type="common">Coconut palm</name>
    <dbReference type="NCBI Taxonomy" id="13894"/>
    <lineage>
        <taxon>Eukaryota</taxon>
        <taxon>Viridiplantae</taxon>
        <taxon>Streptophyta</taxon>
        <taxon>Embryophyta</taxon>
        <taxon>Tracheophyta</taxon>
        <taxon>Spermatophyta</taxon>
        <taxon>Magnoliopsida</taxon>
        <taxon>Liliopsida</taxon>
        <taxon>Arecaceae</taxon>
        <taxon>Arecoideae</taxon>
        <taxon>Cocoseae</taxon>
        <taxon>Attaleinae</taxon>
        <taxon>Cocos</taxon>
    </lineage>
</organism>
<dbReference type="AlphaFoldDB" id="A0A8K0N8R8"/>
<dbReference type="Proteomes" id="UP000797356">
    <property type="component" value="Chromosome 10"/>
</dbReference>
<evidence type="ECO:0000256" key="1">
    <source>
        <dbReference type="SAM" id="Phobius"/>
    </source>
</evidence>
<keyword evidence="1" id="KW-1133">Transmembrane helix</keyword>
<evidence type="ECO:0000313" key="3">
    <source>
        <dbReference type="Proteomes" id="UP000797356"/>
    </source>
</evidence>
<evidence type="ECO:0000313" key="2">
    <source>
        <dbReference type="EMBL" id="KAG1362696.1"/>
    </source>
</evidence>
<reference evidence="2" key="2">
    <citation type="submission" date="2019-07" db="EMBL/GenBank/DDBJ databases">
        <authorList>
            <person name="Yang Y."/>
            <person name="Bocs S."/>
            <person name="Baudouin L."/>
        </authorList>
    </citation>
    <scope>NUCLEOTIDE SEQUENCE</scope>
    <source>
        <tissue evidence="2">Spear leaf of Hainan Tall coconut</tissue>
    </source>
</reference>
<keyword evidence="1" id="KW-0812">Transmembrane</keyword>
<keyword evidence="1" id="KW-0472">Membrane</keyword>
<keyword evidence="3" id="KW-1185">Reference proteome</keyword>
<sequence length="172" mass="19678">MTNLQETQITILSPLLMGSCIAWIACPMLLKIHEVNHLRILRMVQVLLLCQKYQDVKKESEINHQGCDEMTEATFSTANENKQHGQNVEESAKSPTAQKVASELSHGSINVDGTMRGQAQNWSWCTKVGSRCWKSLLSFIHNCRTKIILFWYLQVTKQYDVFNILRKGYSSN</sequence>
<protein>
    <submittedName>
        <fullName evidence="2">Uncharacterized protein</fullName>
    </submittedName>
</protein>
<feature type="transmembrane region" description="Helical" evidence="1">
    <location>
        <begin position="12"/>
        <end position="30"/>
    </location>
</feature>
<accession>A0A8K0N8R8</accession>
<reference evidence="2" key="1">
    <citation type="journal article" date="2017" name="Gigascience">
        <title>The genome draft of coconut (Cocos nucifera).</title>
        <authorList>
            <person name="Xiao Y."/>
            <person name="Xu P."/>
            <person name="Fan H."/>
            <person name="Baudouin L."/>
            <person name="Xia W."/>
            <person name="Bocs S."/>
            <person name="Xu J."/>
            <person name="Li Q."/>
            <person name="Guo A."/>
            <person name="Zhou L."/>
            <person name="Li J."/>
            <person name="Wu Y."/>
            <person name="Ma Z."/>
            <person name="Armero A."/>
            <person name="Issali A.E."/>
            <person name="Liu N."/>
            <person name="Peng M."/>
            <person name="Yang Y."/>
        </authorList>
    </citation>
    <scope>NUCLEOTIDE SEQUENCE</scope>
    <source>
        <tissue evidence="2">Spear leaf of Hainan Tall coconut</tissue>
    </source>
</reference>